<sequence length="78" mass="8623">MMVFVYTFGLFLLVVAAMAVGYIFQKKSISGSCGGISGLGMEKACDCPDPCDKRKARMAKEEAKRKAKEAVWQENRIL</sequence>
<dbReference type="STRING" id="745411.B3C1_11027"/>
<evidence type="ECO:0000313" key="1">
    <source>
        <dbReference type="EMBL" id="EKE72360.1"/>
    </source>
</evidence>
<reference evidence="1 2" key="1">
    <citation type="journal article" date="2012" name="J. Bacteriol.">
        <title>Genome Sequence of Gallaecimonas xiamenensis Type Strain 3-C-1.</title>
        <authorList>
            <person name="Lai Q."/>
            <person name="Wang L."/>
            <person name="Wang W."/>
            <person name="Shao Z."/>
        </authorList>
    </citation>
    <scope>NUCLEOTIDE SEQUENCE [LARGE SCALE GENOMIC DNA]</scope>
    <source>
        <strain evidence="1 2">3-C-1</strain>
    </source>
</reference>
<protein>
    <submittedName>
        <fullName evidence="1">Na(+)-translocating NADH-quinone reductase subunit E</fullName>
    </submittedName>
</protein>
<dbReference type="AlphaFoldDB" id="K2K4H1"/>
<dbReference type="PATRIC" id="fig|745411.4.peg.2165"/>
<proteinExistence type="predicted"/>
<comment type="caution">
    <text evidence="1">The sequence shown here is derived from an EMBL/GenBank/DDBJ whole genome shotgun (WGS) entry which is preliminary data.</text>
</comment>
<dbReference type="Proteomes" id="UP000006755">
    <property type="component" value="Unassembled WGS sequence"/>
</dbReference>
<dbReference type="PANTHER" id="PTHR40691:SF1">
    <property type="entry name" value="EXPORTED PROTEIN"/>
    <property type="match status" value="1"/>
</dbReference>
<dbReference type="eggNOG" id="COG2991">
    <property type="taxonomic scope" value="Bacteria"/>
</dbReference>
<dbReference type="PANTHER" id="PTHR40691">
    <property type="entry name" value="(NA+)-NQR MATURATION NQRM"/>
    <property type="match status" value="1"/>
</dbReference>
<dbReference type="InterPro" id="IPR007495">
    <property type="entry name" value="NqrM"/>
</dbReference>
<keyword evidence="2" id="KW-1185">Reference proteome</keyword>
<gene>
    <name evidence="1" type="ORF">B3C1_11027</name>
</gene>
<dbReference type="EMBL" id="AMRI01000014">
    <property type="protein sequence ID" value="EKE72360.1"/>
    <property type="molecule type" value="Genomic_DNA"/>
</dbReference>
<evidence type="ECO:0000313" key="2">
    <source>
        <dbReference type="Proteomes" id="UP000006755"/>
    </source>
</evidence>
<dbReference type="Pfam" id="PF04400">
    <property type="entry name" value="NqrM"/>
    <property type="match status" value="1"/>
</dbReference>
<name>K2K4H1_9GAMM</name>
<organism evidence="1 2">
    <name type="scientific">Gallaecimonas xiamenensis 3-C-1</name>
    <dbReference type="NCBI Taxonomy" id="745411"/>
    <lineage>
        <taxon>Bacteria</taxon>
        <taxon>Pseudomonadati</taxon>
        <taxon>Pseudomonadota</taxon>
        <taxon>Gammaproteobacteria</taxon>
        <taxon>Enterobacterales</taxon>
        <taxon>Gallaecimonadaceae</taxon>
        <taxon>Gallaecimonas</taxon>
    </lineage>
</organism>
<dbReference type="RefSeq" id="WP_008484865.1">
    <property type="nucleotide sequence ID" value="NZ_AMRI01000014.1"/>
</dbReference>
<accession>K2K4H1</accession>